<dbReference type="Proteomes" id="UP001152087">
    <property type="component" value="Unassembled WGS sequence"/>
</dbReference>
<dbReference type="InterPro" id="IPR058525">
    <property type="entry name" value="DUF8212"/>
</dbReference>
<name>A0A9W8RGY8_9HYPO</name>
<dbReference type="Pfam" id="PF26640">
    <property type="entry name" value="DUF8212"/>
    <property type="match status" value="1"/>
</dbReference>
<dbReference type="AlphaFoldDB" id="A0A9W8RGY8"/>
<evidence type="ECO:0000259" key="1">
    <source>
        <dbReference type="Pfam" id="PF06985"/>
    </source>
</evidence>
<protein>
    <recommendedName>
        <fullName evidence="5">Heterokaryon incompatibility domain-containing protein</fullName>
    </recommendedName>
</protein>
<accession>A0A9W8RGY8</accession>
<dbReference type="InterPro" id="IPR010730">
    <property type="entry name" value="HET"/>
</dbReference>
<keyword evidence="4" id="KW-1185">Reference proteome</keyword>
<feature type="domain" description="DUF8212" evidence="2">
    <location>
        <begin position="219"/>
        <end position="242"/>
    </location>
</feature>
<organism evidence="3 4">
    <name type="scientific">Fusarium falciforme</name>
    <dbReference type="NCBI Taxonomy" id="195108"/>
    <lineage>
        <taxon>Eukaryota</taxon>
        <taxon>Fungi</taxon>
        <taxon>Dikarya</taxon>
        <taxon>Ascomycota</taxon>
        <taxon>Pezizomycotina</taxon>
        <taxon>Sordariomycetes</taxon>
        <taxon>Hypocreomycetidae</taxon>
        <taxon>Hypocreales</taxon>
        <taxon>Nectriaceae</taxon>
        <taxon>Fusarium</taxon>
        <taxon>Fusarium solani species complex</taxon>
    </lineage>
</organism>
<comment type="caution">
    <text evidence="3">The sequence shown here is derived from an EMBL/GenBank/DDBJ whole genome shotgun (WGS) entry which is preliminary data.</text>
</comment>
<dbReference type="PANTHER" id="PTHR10622:SF12">
    <property type="entry name" value="HET DOMAIN-CONTAINING PROTEIN"/>
    <property type="match status" value="1"/>
</dbReference>
<sequence>MWLINTDTLRLESVVNPETVEYAILSHTWEEEEVSFQEFQDLGFARTRKGFAKIEMTCLFAKSQGYRYAWVDTCCIDKSSSAELSEAINSMFRWYKDAQYCYAYLSGYHQTTVDSSFGRCRWFTRGWTLQELIAPRFLTFYNRDWESLGSKIELHEVISKITRIDPDVLLGECDISTIDVVYRMSWAAGRETTRAEDIAYCLFGIFDVNLPMLYGEGEKAFLRLQEEICQRVADLTLFAWKTDADEGAEIRGIFARSPNEFAYASSEGSMYRLYSGDVRVSNRGVIFDDMELLVVKGQGLFMPLNLFKEMPDSTGAQGGIFLEKLPDGYARVKTDQLFQTKLDELDELEGRWLPPEQINVISWGSAATSLASSMIHVSTSGPFSIVNVCPRRQWDPYREAFIHTAQGMVELDVDLGNGQSCPLLILFHLLGTDAVVQHDIVEKKWASWSNAMASIGKADLRQIASRELAGHFYERGQDNLGEGTWVHRPTNTPVAIHVQVEKIEDGWQVRLSRPSGHWPFN</sequence>
<evidence type="ECO:0000313" key="4">
    <source>
        <dbReference type="Proteomes" id="UP001152087"/>
    </source>
</evidence>
<dbReference type="PANTHER" id="PTHR10622">
    <property type="entry name" value="HET DOMAIN-CONTAINING PROTEIN"/>
    <property type="match status" value="1"/>
</dbReference>
<evidence type="ECO:0008006" key="5">
    <source>
        <dbReference type="Google" id="ProtNLM"/>
    </source>
</evidence>
<evidence type="ECO:0000259" key="2">
    <source>
        <dbReference type="Pfam" id="PF26640"/>
    </source>
</evidence>
<evidence type="ECO:0000313" key="3">
    <source>
        <dbReference type="EMBL" id="KAJ4195209.1"/>
    </source>
</evidence>
<gene>
    <name evidence="3" type="ORF">NW755_002628</name>
</gene>
<dbReference type="Pfam" id="PF06985">
    <property type="entry name" value="HET"/>
    <property type="match status" value="1"/>
</dbReference>
<proteinExistence type="predicted"/>
<reference evidence="3" key="1">
    <citation type="submission" date="2022-09" db="EMBL/GenBank/DDBJ databases">
        <title>Fusarium specimens isolated from Avocado Roots.</title>
        <authorList>
            <person name="Stajich J."/>
            <person name="Roper C."/>
            <person name="Heimlech-Rivalta G."/>
        </authorList>
    </citation>
    <scope>NUCLEOTIDE SEQUENCE</scope>
    <source>
        <strain evidence="3">A02</strain>
    </source>
</reference>
<dbReference type="EMBL" id="JAOQAV010000004">
    <property type="protein sequence ID" value="KAJ4195209.1"/>
    <property type="molecule type" value="Genomic_DNA"/>
</dbReference>
<feature type="domain" description="Heterokaryon incompatibility" evidence="1">
    <location>
        <begin position="22"/>
        <end position="112"/>
    </location>
</feature>